<dbReference type="InterPro" id="IPR010419">
    <property type="entry name" value="CO_DH_gsu"/>
</dbReference>
<keyword evidence="4" id="KW-1185">Reference proteome</keyword>
<dbReference type="EMBL" id="BAAALS010000003">
    <property type="protein sequence ID" value="GAA1740985.1"/>
    <property type="molecule type" value="Genomic_DNA"/>
</dbReference>
<dbReference type="CDD" id="cd07823">
    <property type="entry name" value="SRPBCC_5"/>
    <property type="match status" value="1"/>
</dbReference>
<sequence>MRLEHSFEVPVPVERAWEVLGDLETIVPCMPGAALTSYDGDAFTGTVRVKIGPVSLSLKGKGHFTERDEQARKLAFTASGQDSKGAGAANATVVAQLNPTDAGTRVDVVTDLNISGRMAQIGRNMIGDVSGKLLDQFVGCLSGKLTEPAPAATAPSDVPTGTPDATAAADAPAEPATDAVSTVDAAASPAGDAPSASGTGAGKPAEPEPVDLLALAGGGMARRVVPWAVGAVVAIALIVILIISLA</sequence>
<dbReference type="PANTHER" id="PTHR38588:SF1">
    <property type="entry name" value="BLL0334 PROTEIN"/>
    <property type="match status" value="1"/>
</dbReference>
<evidence type="ECO:0000313" key="3">
    <source>
        <dbReference type="EMBL" id="GAA1740985.1"/>
    </source>
</evidence>
<dbReference type="InterPro" id="IPR023393">
    <property type="entry name" value="START-like_dom_sf"/>
</dbReference>
<evidence type="ECO:0000256" key="1">
    <source>
        <dbReference type="SAM" id="MobiDB-lite"/>
    </source>
</evidence>
<evidence type="ECO:0008006" key="5">
    <source>
        <dbReference type="Google" id="ProtNLM"/>
    </source>
</evidence>
<keyword evidence="2" id="KW-0812">Transmembrane</keyword>
<accession>A0ABN2JWQ2</accession>
<evidence type="ECO:0000313" key="4">
    <source>
        <dbReference type="Proteomes" id="UP001500655"/>
    </source>
</evidence>
<comment type="caution">
    <text evidence="3">The sequence shown here is derived from an EMBL/GenBank/DDBJ whole genome shotgun (WGS) entry which is preliminary data.</text>
</comment>
<protein>
    <recommendedName>
        <fullName evidence="5">Carbon monoxide dehydrogenase subunit G</fullName>
    </recommendedName>
</protein>
<dbReference type="RefSeq" id="WP_344077236.1">
    <property type="nucleotide sequence ID" value="NZ_BAAALS010000003.1"/>
</dbReference>
<dbReference type="Gene3D" id="3.30.530.20">
    <property type="match status" value="1"/>
</dbReference>
<reference evidence="3 4" key="1">
    <citation type="journal article" date="2019" name="Int. J. Syst. Evol. Microbiol.">
        <title>The Global Catalogue of Microorganisms (GCM) 10K type strain sequencing project: providing services to taxonomists for standard genome sequencing and annotation.</title>
        <authorList>
            <consortium name="The Broad Institute Genomics Platform"/>
            <consortium name="The Broad Institute Genome Sequencing Center for Infectious Disease"/>
            <person name="Wu L."/>
            <person name="Ma J."/>
        </authorList>
    </citation>
    <scope>NUCLEOTIDE SEQUENCE [LARGE SCALE GENOMIC DNA]</scope>
    <source>
        <strain evidence="3 4">JCM 13249</strain>
    </source>
</reference>
<proteinExistence type="predicted"/>
<organism evidence="3 4">
    <name type="scientific">Luedemannella helvata</name>
    <dbReference type="NCBI Taxonomy" id="349315"/>
    <lineage>
        <taxon>Bacteria</taxon>
        <taxon>Bacillati</taxon>
        <taxon>Actinomycetota</taxon>
        <taxon>Actinomycetes</taxon>
        <taxon>Micromonosporales</taxon>
        <taxon>Micromonosporaceae</taxon>
        <taxon>Luedemannella</taxon>
    </lineage>
</organism>
<gene>
    <name evidence="3" type="ORF">GCM10009681_09680</name>
</gene>
<feature type="region of interest" description="Disordered" evidence="1">
    <location>
        <begin position="149"/>
        <end position="205"/>
    </location>
</feature>
<dbReference type="PANTHER" id="PTHR38588">
    <property type="entry name" value="BLL0334 PROTEIN"/>
    <property type="match status" value="1"/>
</dbReference>
<keyword evidence="2" id="KW-0472">Membrane</keyword>
<evidence type="ECO:0000256" key="2">
    <source>
        <dbReference type="SAM" id="Phobius"/>
    </source>
</evidence>
<dbReference type="Proteomes" id="UP001500655">
    <property type="component" value="Unassembled WGS sequence"/>
</dbReference>
<keyword evidence="2" id="KW-1133">Transmembrane helix</keyword>
<feature type="transmembrane region" description="Helical" evidence="2">
    <location>
        <begin position="224"/>
        <end position="245"/>
    </location>
</feature>
<name>A0ABN2JWQ2_9ACTN</name>
<dbReference type="SUPFAM" id="SSF55961">
    <property type="entry name" value="Bet v1-like"/>
    <property type="match status" value="1"/>
</dbReference>
<dbReference type="Pfam" id="PF06240">
    <property type="entry name" value="COXG"/>
    <property type="match status" value="1"/>
</dbReference>
<feature type="compositionally biased region" description="Low complexity" evidence="1">
    <location>
        <begin position="157"/>
        <end position="198"/>
    </location>
</feature>